<dbReference type="EMBL" id="FO203512">
    <property type="protein sequence ID" value="CCK74712.1"/>
    <property type="molecule type" value="Genomic_DNA"/>
</dbReference>
<organism evidence="1 2">
    <name type="scientific">Oleispira antarctica RB-8</name>
    <dbReference type="NCBI Taxonomy" id="698738"/>
    <lineage>
        <taxon>Bacteria</taxon>
        <taxon>Pseudomonadati</taxon>
        <taxon>Pseudomonadota</taxon>
        <taxon>Gammaproteobacteria</taxon>
        <taxon>Oceanospirillales</taxon>
        <taxon>Oceanospirillaceae</taxon>
        <taxon>Oleispira</taxon>
    </lineage>
</organism>
<dbReference type="STRING" id="698738.OLEAN_C05360"/>
<gene>
    <name evidence="1" type="ORF">OLEAN_C05360</name>
</gene>
<accession>R4YK41</accession>
<reference evidence="1 2" key="1">
    <citation type="journal article" date="2013" name="Nat. Commun.">
        <title>Genome sequence and functional genomic analysis of the oil-degrading bacterium Oleispira antarctica.</title>
        <authorList>
            <person name="Kube M."/>
            <person name="Chernikova T.N."/>
            <person name="Al-Ramahi Y."/>
            <person name="Beloqui A."/>
            <person name="Lopez-Cortez N."/>
            <person name="Guazzaroni M.E."/>
            <person name="Heipieper H.J."/>
            <person name="Klages S."/>
            <person name="Kotsyurbenko O.R."/>
            <person name="Langer I."/>
            <person name="Nechitaylo T.Y."/>
            <person name="Lunsdorf H."/>
            <person name="Fernandez M."/>
            <person name="Juarez S."/>
            <person name="Ciordia S."/>
            <person name="Singer A."/>
            <person name="Kagan O."/>
            <person name="Egorova O."/>
            <person name="Petit P.A."/>
            <person name="Stogios P."/>
            <person name="Kim Y."/>
            <person name="Tchigvintsev A."/>
            <person name="Flick R."/>
            <person name="Denaro R."/>
            <person name="Genovese M."/>
            <person name="Albar J.P."/>
            <person name="Reva O.N."/>
            <person name="Martinez-Gomariz M."/>
            <person name="Tran H."/>
            <person name="Ferrer M."/>
            <person name="Savchenko A."/>
            <person name="Yakunin A.F."/>
            <person name="Yakimov M.M."/>
            <person name="Golyshina O.V."/>
            <person name="Reinhardt R."/>
            <person name="Golyshin P.N."/>
        </authorList>
    </citation>
    <scope>NUCLEOTIDE SEQUENCE [LARGE SCALE GENOMIC DNA]</scope>
</reference>
<name>R4YK41_OLEAN</name>
<evidence type="ECO:0000313" key="2">
    <source>
        <dbReference type="Proteomes" id="UP000032749"/>
    </source>
</evidence>
<dbReference type="AlphaFoldDB" id="R4YK41"/>
<protein>
    <submittedName>
        <fullName evidence="1">Uncharacterized protein</fullName>
    </submittedName>
</protein>
<dbReference type="KEGG" id="oai:OLEAN_C05360"/>
<proteinExistence type="predicted"/>
<evidence type="ECO:0000313" key="1">
    <source>
        <dbReference type="EMBL" id="CCK74712.1"/>
    </source>
</evidence>
<keyword evidence="2" id="KW-1185">Reference proteome</keyword>
<dbReference type="HOGENOM" id="CLU_1775558_0_0_6"/>
<sequence length="146" mass="16880">MSEAKLYIELTDLPETFERSKNLTKDNIKAAEVKLLKLPLVVSNDKAKIALNKYIAQANIAANEAYSWKEVEEEFIKAILGVYSYEELKNINKWLSSKYGVSFIKKQQLFFDENMRILNNVAKVFQLKMKPLQKEMNAKLTELGNK</sequence>
<dbReference type="Proteomes" id="UP000032749">
    <property type="component" value="Chromosome"/>
</dbReference>